<dbReference type="SUPFAM" id="SSF52374">
    <property type="entry name" value="Nucleotidylyl transferase"/>
    <property type="match status" value="1"/>
</dbReference>
<comment type="catalytic activity">
    <reaction evidence="3">
        <text>cytidine(34) in elongator tRNA(Met) + acetate + ATP = N(4)-acetylcytidine(34) in elongator tRNA(Met) + AMP + diphosphate</text>
        <dbReference type="Rhea" id="RHEA:58144"/>
        <dbReference type="Rhea" id="RHEA-COMP:10693"/>
        <dbReference type="Rhea" id="RHEA-COMP:10694"/>
        <dbReference type="ChEBI" id="CHEBI:30089"/>
        <dbReference type="ChEBI" id="CHEBI:30616"/>
        <dbReference type="ChEBI" id="CHEBI:33019"/>
        <dbReference type="ChEBI" id="CHEBI:74900"/>
        <dbReference type="ChEBI" id="CHEBI:82748"/>
        <dbReference type="ChEBI" id="CHEBI:456215"/>
    </reaction>
</comment>
<dbReference type="InterPro" id="IPR008513">
    <property type="entry name" value="tRNA(Met)_cyd_acetate_ligase"/>
</dbReference>
<comment type="subcellular location">
    <subcellularLocation>
        <location evidence="3">Cytoplasm</location>
    </subcellularLocation>
</comment>
<keyword evidence="3" id="KW-0963">Cytoplasm</keyword>
<name>A0ABQ5JJ27_9LACO</name>
<gene>
    <name evidence="3" type="primary">tmcAL</name>
    <name evidence="4" type="ORF">LPAF129_06250</name>
</gene>
<dbReference type="PANTHER" id="PTHR37825:SF1">
    <property type="entry name" value="TRNA(MET) CYTIDINE ACETATE LIGASE"/>
    <property type="match status" value="1"/>
</dbReference>
<comment type="function">
    <text evidence="3">Catalyzes the formation of N(4)-acetylcytidine (ac(4)C) at the wobble position of elongator tRNA(Met), using acetate and ATP as substrates. First activates an acetate ion to form acetyladenylate (Ac-AMP) and then transfers the acetyl group to tRNA to form ac(4)C34.</text>
</comment>
<accession>A0ABQ5JJ27</accession>
<evidence type="ECO:0000256" key="1">
    <source>
        <dbReference type="ARBA" id="ARBA00022598"/>
    </source>
</evidence>
<dbReference type="Gene3D" id="3.40.50.620">
    <property type="entry name" value="HUPs"/>
    <property type="match status" value="1"/>
</dbReference>
<comment type="similarity">
    <text evidence="3">Belongs to the TmcAL family.</text>
</comment>
<feature type="binding site" evidence="3">
    <location>
        <position position="102"/>
    </location>
    <ligand>
        <name>ATP</name>
        <dbReference type="ChEBI" id="CHEBI:30616"/>
    </ligand>
</feature>
<protein>
    <recommendedName>
        <fullName evidence="3">tRNA(Met) cytidine acetate ligase</fullName>
        <ecNumber evidence="3">6.3.4.-</ecNumber>
    </recommendedName>
</protein>
<dbReference type="Pfam" id="PF05636">
    <property type="entry name" value="HIGH_NTase1"/>
    <property type="match status" value="1"/>
</dbReference>
<organism evidence="4 5">
    <name type="scientific">Ligilactobacillus pabuli</name>
    <dbReference type="NCBI Taxonomy" id="2886039"/>
    <lineage>
        <taxon>Bacteria</taxon>
        <taxon>Bacillati</taxon>
        <taxon>Bacillota</taxon>
        <taxon>Bacilli</taxon>
        <taxon>Lactobacillales</taxon>
        <taxon>Lactobacillaceae</taxon>
        <taxon>Ligilactobacillus</taxon>
    </lineage>
</organism>
<feature type="binding site" evidence="3">
    <location>
        <position position="176"/>
    </location>
    <ligand>
        <name>ATP</name>
        <dbReference type="ChEBI" id="CHEBI:30616"/>
    </ligand>
</feature>
<dbReference type="NCBIfam" id="NF010191">
    <property type="entry name" value="PRK13670.1"/>
    <property type="match status" value="1"/>
</dbReference>
<keyword evidence="3" id="KW-0067">ATP-binding</keyword>
<keyword evidence="3" id="KW-0694">RNA-binding</keyword>
<keyword evidence="2 3" id="KW-0819">tRNA processing</keyword>
<dbReference type="HAMAP" id="MF_01539">
    <property type="entry name" value="TmcAL"/>
    <property type="match status" value="1"/>
</dbReference>
<reference evidence="4" key="1">
    <citation type="journal article" date="2022" name="Int. J. Syst. Evol. Microbiol.">
        <title>A novel species of lactic acid bacteria, Ligilactobacillus pabuli sp. nov., isolated from alfalfa silage.</title>
        <authorList>
            <person name="Tohno M."/>
            <person name="Tanizawa Y."/>
            <person name="Sawada H."/>
            <person name="Sakamoto M."/>
            <person name="Ohkuma M."/>
            <person name="Kobayashi H."/>
        </authorList>
    </citation>
    <scope>NUCLEOTIDE SEQUENCE</scope>
    <source>
        <strain evidence="4">AF129</strain>
    </source>
</reference>
<keyword evidence="5" id="KW-1185">Reference proteome</keyword>
<evidence type="ECO:0000313" key="4">
    <source>
        <dbReference type="EMBL" id="GKS80940.1"/>
    </source>
</evidence>
<proteinExistence type="inferred from homology"/>
<keyword evidence="1 3" id="KW-0436">Ligase</keyword>
<dbReference type="EC" id="6.3.4.-" evidence="3"/>
<evidence type="ECO:0000256" key="3">
    <source>
        <dbReference type="HAMAP-Rule" id="MF_01539"/>
    </source>
</evidence>
<dbReference type="EMBL" id="BQXH01000004">
    <property type="protein sequence ID" value="GKS80940.1"/>
    <property type="molecule type" value="Genomic_DNA"/>
</dbReference>
<dbReference type="Proteomes" id="UP001055149">
    <property type="component" value="Unassembled WGS sequence"/>
</dbReference>
<sequence length="389" mass="44144">MAGVVGVVAEYNPFHNGHLYQLQQIKEMYPGETIVVAMSGNFLQRGEPACLDKWTRTRQAISNGADLVIELPVLACVQPAERFADGAVSLLAALGATRLVFGAEHQEYDFQAMARQVHHVHGQFHKYDESYARSFQAAITREIGHPVDQPNDLLGLAYAKANYRLGEPLELVPIQRVETSYHDETLHQGAQIASASAIRKNFADDQQATPAKKELLAPYLPADSLTDLLTERFVSWDDFFPLLRYRLLSSQIPHLHQIYGMTEGIEYRLQEQTQRLPGDLTFEQWVKKVKTKRFTYTHLARLAVAVLLNISGAEVKDYNQAPYVRLLGFDRQGREQLAMVKKTCPFPIYSRVSQDDKKKQLAVDYRAGKIYQLFNGSEQDLKRAPLYFN</sequence>
<dbReference type="PANTHER" id="PTHR37825">
    <property type="entry name" value="TRNA(MET) CYTIDINE ACETATE LIGASE"/>
    <property type="match status" value="1"/>
</dbReference>
<evidence type="ECO:0000256" key="2">
    <source>
        <dbReference type="ARBA" id="ARBA00022694"/>
    </source>
</evidence>
<keyword evidence="3" id="KW-0820">tRNA-binding</keyword>
<feature type="binding site" evidence="3">
    <location>
        <position position="151"/>
    </location>
    <ligand>
        <name>ATP</name>
        <dbReference type="ChEBI" id="CHEBI:30616"/>
    </ligand>
</feature>
<comment type="caution">
    <text evidence="3">Lacks conserved residue(s) required for the propagation of feature annotation.</text>
</comment>
<dbReference type="RefSeq" id="WP_244054712.1">
    <property type="nucleotide sequence ID" value="NZ_BQXH01000004.1"/>
</dbReference>
<evidence type="ECO:0000313" key="5">
    <source>
        <dbReference type="Proteomes" id="UP001055149"/>
    </source>
</evidence>
<keyword evidence="3" id="KW-0547">Nucleotide-binding</keyword>
<dbReference type="InterPro" id="IPR014729">
    <property type="entry name" value="Rossmann-like_a/b/a_fold"/>
</dbReference>
<comment type="caution">
    <text evidence="4">The sequence shown here is derived from an EMBL/GenBank/DDBJ whole genome shotgun (WGS) entry which is preliminary data.</text>
</comment>
<feature type="binding site" evidence="3">
    <location>
        <begin position="8"/>
        <end position="21"/>
    </location>
    <ligand>
        <name>ATP</name>
        <dbReference type="ChEBI" id="CHEBI:30616"/>
    </ligand>
</feature>